<dbReference type="EMBL" id="JAKNSF020000048">
    <property type="protein sequence ID" value="KAK7725586.1"/>
    <property type="molecule type" value="Genomic_DNA"/>
</dbReference>
<dbReference type="InterPro" id="IPR036396">
    <property type="entry name" value="Cyt_P450_sf"/>
</dbReference>
<evidence type="ECO:0000256" key="1">
    <source>
        <dbReference type="ARBA" id="ARBA00022617"/>
    </source>
</evidence>
<dbReference type="SUPFAM" id="SSF48264">
    <property type="entry name" value="Cytochrome P450"/>
    <property type="match status" value="1"/>
</dbReference>
<evidence type="ECO:0000313" key="5">
    <source>
        <dbReference type="Proteomes" id="UP001430848"/>
    </source>
</evidence>
<dbReference type="InterPro" id="IPR001128">
    <property type="entry name" value="Cyt_P450"/>
</dbReference>
<dbReference type="PANTHER" id="PTHR24305:SF226">
    <property type="entry name" value="CYTOCHROME P450 MONOOXYGENASE"/>
    <property type="match status" value="1"/>
</dbReference>
<organism evidence="4 5">
    <name type="scientific">Diaporthe eres</name>
    <name type="common">Phomopsis oblonga</name>
    <dbReference type="NCBI Taxonomy" id="83184"/>
    <lineage>
        <taxon>Eukaryota</taxon>
        <taxon>Fungi</taxon>
        <taxon>Dikarya</taxon>
        <taxon>Ascomycota</taxon>
        <taxon>Pezizomycotina</taxon>
        <taxon>Sordariomycetes</taxon>
        <taxon>Sordariomycetidae</taxon>
        <taxon>Diaporthales</taxon>
        <taxon>Diaporthaceae</taxon>
        <taxon>Diaporthe</taxon>
        <taxon>Diaporthe eres species complex</taxon>
    </lineage>
</organism>
<keyword evidence="5" id="KW-1185">Reference proteome</keyword>
<dbReference type="PRINTS" id="PR00385">
    <property type="entry name" value="P450"/>
</dbReference>
<dbReference type="InterPro" id="IPR002401">
    <property type="entry name" value="Cyt_P450_E_grp-I"/>
</dbReference>
<protein>
    <recommendedName>
        <fullName evidence="6">Benzoate 4-monooxygenase cytochrome P450</fullName>
    </recommendedName>
</protein>
<dbReference type="Proteomes" id="UP001430848">
    <property type="component" value="Unassembled WGS sequence"/>
</dbReference>
<keyword evidence="1" id="KW-0349">Heme</keyword>
<keyword evidence="3" id="KW-0408">Iron</keyword>
<comment type="caution">
    <text evidence="4">The sequence shown here is derived from an EMBL/GenBank/DDBJ whole genome shotgun (WGS) entry which is preliminary data.</text>
</comment>
<dbReference type="Pfam" id="PF00067">
    <property type="entry name" value="p450"/>
    <property type="match status" value="1"/>
</dbReference>
<dbReference type="PANTHER" id="PTHR24305">
    <property type="entry name" value="CYTOCHROME P450"/>
    <property type="match status" value="1"/>
</dbReference>
<proteinExistence type="predicted"/>
<evidence type="ECO:0000256" key="2">
    <source>
        <dbReference type="ARBA" id="ARBA00022723"/>
    </source>
</evidence>
<dbReference type="Gene3D" id="1.10.630.10">
    <property type="entry name" value="Cytochrome P450"/>
    <property type="match status" value="1"/>
</dbReference>
<name>A0ABR1P3R9_DIAER</name>
<evidence type="ECO:0008006" key="6">
    <source>
        <dbReference type="Google" id="ProtNLM"/>
    </source>
</evidence>
<dbReference type="InterPro" id="IPR050121">
    <property type="entry name" value="Cytochrome_P450_monoxygenase"/>
</dbReference>
<accession>A0ABR1P3R9</accession>
<keyword evidence="2" id="KW-0479">Metal-binding</keyword>
<evidence type="ECO:0000313" key="4">
    <source>
        <dbReference type="EMBL" id="KAK7725586.1"/>
    </source>
</evidence>
<sequence length="466" mass="52499">MCQALYNLFLHPLAHVPGPFWARASGIPSWYHASTGKRHIWLWQQFQIYGPMIRPEPNTVLFSDPQAYADIYGMKSNVRRSAFYTALQRKSNESTTLNTVDVAEHARKRKLLSLCFNEKSLRAASGFVIRHVDRWNEIMLEENSSTTEWSAPVDLTIKVDTLAFDIMGDLSFGRSFDIKEPGENPLRALPHNIVAYMRFYYPQAEKPETDRRQDMFYFLCEARDPDTGLPAYSEGDLRAESSLLIIAGSDTTAVSISGIFFYLTGDPRRCQKLADEILATFDSAEDIVHGPKLLGCKYLRACIDEGMRLTPSGPCELPREVLPGGIRINGEYFPSGTIVGTAAWISSRNEDVWGDAGVFRPERWILDEADGVTAESLARMRANFHPFLTGPGSCLGKNVAMAEIMITVARTLHRLELRRAPGSTFGGGQQELGWGARDERQFQLEDAFISLRQGPEVQFRKRSRRV</sequence>
<evidence type="ECO:0000256" key="3">
    <source>
        <dbReference type="ARBA" id="ARBA00023004"/>
    </source>
</evidence>
<dbReference type="CDD" id="cd11061">
    <property type="entry name" value="CYP67-like"/>
    <property type="match status" value="1"/>
</dbReference>
<gene>
    <name evidence="4" type="ORF">SLS63_008041</name>
</gene>
<reference evidence="4 5" key="1">
    <citation type="submission" date="2024-02" db="EMBL/GenBank/DDBJ databases">
        <title>De novo assembly and annotation of 12 fungi associated with fruit tree decline syndrome in Ontario, Canada.</title>
        <authorList>
            <person name="Sulman M."/>
            <person name="Ellouze W."/>
            <person name="Ilyukhin E."/>
        </authorList>
    </citation>
    <scope>NUCLEOTIDE SEQUENCE [LARGE SCALE GENOMIC DNA]</scope>
    <source>
        <strain evidence="4 5">M169</strain>
    </source>
</reference>
<dbReference type="PRINTS" id="PR00463">
    <property type="entry name" value="EP450I"/>
</dbReference>